<gene>
    <name evidence="4" type="ORF">niasHT_035103</name>
</gene>
<dbReference type="GO" id="GO:0032259">
    <property type="term" value="P:methylation"/>
    <property type="evidence" value="ECO:0007669"/>
    <property type="project" value="UniProtKB-KW"/>
</dbReference>
<comment type="similarity">
    <text evidence="1">Belongs to the methyltransferase superfamily.</text>
</comment>
<evidence type="ECO:0000256" key="1">
    <source>
        <dbReference type="RuleBase" id="RU367087"/>
    </source>
</evidence>
<evidence type="ECO:0000313" key="4">
    <source>
        <dbReference type="EMBL" id="KAL3078620.1"/>
    </source>
</evidence>
<dbReference type="PANTHER" id="PTHR12315">
    <property type="entry name" value="BICOID-INTERACTING PROTEIN RELATED"/>
    <property type="match status" value="1"/>
</dbReference>
<dbReference type="Pfam" id="PF06859">
    <property type="entry name" value="Bin3"/>
    <property type="match status" value="1"/>
</dbReference>
<dbReference type="InterPro" id="IPR039772">
    <property type="entry name" value="Bin3-like"/>
</dbReference>
<feature type="compositionally biased region" description="Acidic residues" evidence="2">
    <location>
        <begin position="283"/>
        <end position="299"/>
    </location>
</feature>
<sequence>MENARLDSFATKKRDKIIQITKEQFLAPIRDEYVRRLSQTPIEQIVDDGYNPGPQKPDGTVNFECHCVAHLVASLCGHDFRKAISCQKAATDAELEKGKCTASDVHEEFDIIFALACSKWVHLNWGDAGIKRLFLRAFRQLRTGVLRDIGNVASSSSDGIPLAQIVSWSWGKKKEDWVINETNVLTRGGSLFLRTGDDEPPPQMLTTSLPEQSVVAQQQNLQNQLVEQLRSKLHCQVCDGLGGERTAAQRYGMANDSDGDGESDSDDFRQVDNWDDSASTTDDGIDADLNNDSEYDSDAEEKRMRIIGGASPPRPRHFQGSFPNHGVDTGTQRRLNGGRPDLLRFE</sequence>
<dbReference type="Proteomes" id="UP001620626">
    <property type="component" value="Unassembled WGS sequence"/>
</dbReference>
<keyword evidence="1" id="KW-0808">Transferase</keyword>
<comment type="caution">
    <text evidence="4">The sequence shown here is derived from an EMBL/GenBank/DDBJ whole genome shotgun (WGS) entry which is preliminary data.</text>
</comment>
<name>A0ABD2ILA3_9BILA</name>
<keyword evidence="1" id="KW-0489">Methyltransferase</keyword>
<dbReference type="EMBL" id="JBICBT010001201">
    <property type="protein sequence ID" value="KAL3078620.1"/>
    <property type="molecule type" value="Genomic_DNA"/>
</dbReference>
<proteinExistence type="inferred from homology"/>
<organism evidence="4 5">
    <name type="scientific">Heterodera trifolii</name>
    <dbReference type="NCBI Taxonomy" id="157864"/>
    <lineage>
        <taxon>Eukaryota</taxon>
        <taxon>Metazoa</taxon>
        <taxon>Ecdysozoa</taxon>
        <taxon>Nematoda</taxon>
        <taxon>Chromadorea</taxon>
        <taxon>Rhabditida</taxon>
        <taxon>Tylenchina</taxon>
        <taxon>Tylenchomorpha</taxon>
        <taxon>Tylenchoidea</taxon>
        <taxon>Heteroderidae</taxon>
        <taxon>Heteroderinae</taxon>
        <taxon>Heterodera</taxon>
    </lineage>
</organism>
<dbReference type="GO" id="GO:0008173">
    <property type="term" value="F:RNA methyltransferase activity"/>
    <property type="evidence" value="ECO:0007669"/>
    <property type="project" value="UniProtKB-UniRule"/>
</dbReference>
<reference evidence="4 5" key="1">
    <citation type="submission" date="2024-10" db="EMBL/GenBank/DDBJ databases">
        <authorList>
            <person name="Kim D."/>
        </authorList>
    </citation>
    <scope>NUCLEOTIDE SEQUENCE [LARGE SCALE GENOMIC DNA]</scope>
    <source>
        <strain evidence="4">BH-2024</strain>
    </source>
</reference>
<feature type="domain" description="RNA methyltransferase bin3 C-terminal" evidence="3">
    <location>
        <begin position="109"/>
        <end position="144"/>
    </location>
</feature>
<dbReference type="Gene3D" id="1.10.287.2900">
    <property type="match status" value="1"/>
</dbReference>
<dbReference type="PANTHER" id="PTHR12315:SF0">
    <property type="entry name" value="7SK SNRNA METHYLPHOSPHATE CAPPING ENZYME"/>
    <property type="match status" value="1"/>
</dbReference>
<evidence type="ECO:0000256" key="2">
    <source>
        <dbReference type="SAM" id="MobiDB-lite"/>
    </source>
</evidence>
<keyword evidence="1" id="KW-0949">S-adenosyl-L-methionine</keyword>
<feature type="region of interest" description="Disordered" evidence="2">
    <location>
        <begin position="252"/>
        <end position="346"/>
    </location>
</feature>
<dbReference type="EC" id="2.1.1.-" evidence="1"/>
<protein>
    <recommendedName>
        <fullName evidence="1">RNA methyltransferase</fullName>
        <ecNumber evidence="1">2.1.1.-</ecNumber>
    </recommendedName>
</protein>
<evidence type="ECO:0000313" key="5">
    <source>
        <dbReference type="Proteomes" id="UP001620626"/>
    </source>
</evidence>
<dbReference type="GO" id="GO:0008171">
    <property type="term" value="F:O-methyltransferase activity"/>
    <property type="evidence" value="ECO:0007669"/>
    <property type="project" value="UniProtKB-UniRule"/>
</dbReference>
<keyword evidence="5" id="KW-1185">Reference proteome</keyword>
<evidence type="ECO:0000259" key="3">
    <source>
        <dbReference type="Pfam" id="PF06859"/>
    </source>
</evidence>
<dbReference type="InterPro" id="IPR010675">
    <property type="entry name" value="Bin3_C"/>
</dbReference>
<dbReference type="AlphaFoldDB" id="A0ABD2ILA3"/>
<accession>A0ABD2ILA3</accession>